<dbReference type="InParanoid" id="A0A6C2YT72"/>
<dbReference type="Pfam" id="PF01839">
    <property type="entry name" value="FG-GAP"/>
    <property type="match status" value="1"/>
</dbReference>
<dbReference type="Gene3D" id="2.130.10.130">
    <property type="entry name" value="Integrin alpha, N-terminal"/>
    <property type="match status" value="1"/>
</dbReference>
<reference evidence="2" key="1">
    <citation type="submission" date="2019-04" db="EMBL/GenBank/DDBJ databases">
        <authorList>
            <consortium name="Science for Life Laboratories"/>
        </authorList>
    </citation>
    <scope>NUCLEOTIDE SEQUENCE</scope>
    <source>
        <strain evidence="2">MBLW1</strain>
    </source>
</reference>
<dbReference type="Proteomes" id="UP000464378">
    <property type="component" value="Chromosome"/>
</dbReference>
<evidence type="ECO:0000313" key="2">
    <source>
        <dbReference type="EMBL" id="VIP04082.1"/>
    </source>
</evidence>
<organism evidence="2">
    <name type="scientific">Tuwongella immobilis</name>
    <dbReference type="NCBI Taxonomy" id="692036"/>
    <lineage>
        <taxon>Bacteria</taxon>
        <taxon>Pseudomonadati</taxon>
        <taxon>Planctomycetota</taxon>
        <taxon>Planctomycetia</taxon>
        <taxon>Gemmatales</taxon>
        <taxon>Gemmataceae</taxon>
        <taxon>Tuwongella</taxon>
    </lineage>
</organism>
<evidence type="ECO:0000256" key="1">
    <source>
        <dbReference type="ARBA" id="ARBA00022729"/>
    </source>
</evidence>
<accession>A0A6C2YT72</accession>
<dbReference type="InterPro" id="IPR013517">
    <property type="entry name" value="FG-GAP"/>
</dbReference>
<sequence length="403" mass="41959">MTGWFKRLLASPAPKSVSSSARRNQPLRLERLEGREVPAALGVYALAGGEGTTPRVQIYDAATNFVIADFQPFEATFTGGVNVALGDINQDGFPDVIVGAGPGGGPRIRVFEGSAVRNQGRGFNPNLTSNVLADFFAYESSQRGGVYVAAGNFFGLSNEELVVGAGPGGGPRVRVLDGLRISLQGRNFTSETPGDTVANFFAFESTFRNGVTVAANSVSVGFSNLVVAPGLGGAPRVRLLSGAVIGTKLEQFTSLEVGDTIADFFADNSNNRTGLFVTYADMNVDAQPDIIVAPATGTARIQIFSGLAIQTQRTQFNGARTGDKIDDFTIAPVAGYANGATVGAALSNAGADTLLVGTGAINPATPAQLRGYRYSSGANGSTRTQTFTLNLFQETPNRINAGP</sequence>
<evidence type="ECO:0008006" key="4">
    <source>
        <dbReference type="Google" id="ProtNLM"/>
    </source>
</evidence>
<dbReference type="RefSeq" id="WP_162659211.1">
    <property type="nucleotide sequence ID" value="NZ_LR593887.1"/>
</dbReference>
<dbReference type="KEGG" id="tim:GMBLW1_51110"/>
<dbReference type="EMBL" id="LR593887">
    <property type="protein sequence ID" value="VTS05531.1"/>
    <property type="molecule type" value="Genomic_DNA"/>
</dbReference>
<dbReference type="AlphaFoldDB" id="A0A6C2YT72"/>
<proteinExistence type="predicted"/>
<dbReference type="SUPFAM" id="SSF69318">
    <property type="entry name" value="Integrin alpha N-terminal domain"/>
    <property type="match status" value="1"/>
</dbReference>
<name>A0A6C2YT72_9BACT</name>
<protein>
    <recommendedName>
        <fullName evidence="4">VCBS repeat-containing protein</fullName>
    </recommendedName>
</protein>
<dbReference type="InterPro" id="IPR028994">
    <property type="entry name" value="Integrin_alpha_N"/>
</dbReference>
<dbReference type="EMBL" id="LR586016">
    <property type="protein sequence ID" value="VIP04082.1"/>
    <property type="molecule type" value="Genomic_DNA"/>
</dbReference>
<keyword evidence="1" id="KW-0732">Signal</keyword>
<evidence type="ECO:0000313" key="3">
    <source>
        <dbReference type="Proteomes" id="UP000464378"/>
    </source>
</evidence>
<keyword evidence="3" id="KW-1185">Reference proteome</keyword>
<gene>
    <name evidence="2" type="ORF">GMBLW1_51110</name>
</gene>